<dbReference type="PANTHER" id="PTHR30383:SF5">
    <property type="entry name" value="SGNH HYDROLASE-TYPE ESTERASE DOMAIN-CONTAINING PROTEIN"/>
    <property type="match status" value="1"/>
</dbReference>
<gene>
    <name evidence="2" type="ORF">CTEN210_06529</name>
</gene>
<dbReference type="EMBL" id="BLLK01000038">
    <property type="protein sequence ID" value="GFH50053.1"/>
    <property type="molecule type" value="Genomic_DNA"/>
</dbReference>
<organism evidence="2 3">
    <name type="scientific">Chaetoceros tenuissimus</name>
    <dbReference type="NCBI Taxonomy" id="426638"/>
    <lineage>
        <taxon>Eukaryota</taxon>
        <taxon>Sar</taxon>
        <taxon>Stramenopiles</taxon>
        <taxon>Ochrophyta</taxon>
        <taxon>Bacillariophyta</taxon>
        <taxon>Coscinodiscophyceae</taxon>
        <taxon>Chaetocerotophycidae</taxon>
        <taxon>Chaetocerotales</taxon>
        <taxon>Chaetocerotaceae</taxon>
        <taxon>Chaetoceros</taxon>
    </lineage>
</organism>
<dbReference type="InterPro" id="IPR036514">
    <property type="entry name" value="SGNH_hydro_sf"/>
</dbReference>
<comment type="caution">
    <text evidence="2">The sequence shown here is derived from an EMBL/GenBank/DDBJ whole genome shotgun (WGS) entry which is preliminary data.</text>
</comment>
<evidence type="ECO:0000259" key="1">
    <source>
        <dbReference type="Pfam" id="PF13472"/>
    </source>
</evidence>
<dbReference type="SUPFAM" id="SSF52266">
    <property type="entry name" value="SGNH hydrolase"/>
    <property type="match status" value="1"/>
</dbReference>
<dbReference type="Proteomes" id="UP001054902">
    <property type="component" value="Unassembled WGS sequence"/>
</dbReference>
<dbReference type="AlphaFoldDB" id="A0AAD3CQJ2"/>
<evidence type="ECO:0000313" key="3">
    <source>
        <dbReference type="Proteomes" id="UP001054902"/>
    </source>
</evidence>
<reference evidence="2 3" key="1">
    <citation type="journal article" date="2021" name="Sci. Rep.">
        <title>The genome of the diatom Chaetoceros tenuissimus carries an ancient integrated fragment of an extant virus.</title>
        <authorList>
            <person name="Hongo Y."/>
            <person name="Kimura K."/>
            <person name="Takaki Y."/>
            <person name="Yoshida Y."/>
            <person name="Baba S."/>
            <person name="Kobayashi G."/>
            <person name="Nagasaki K."/>
            <person name="Hano T."/>
            <person name="Tomaru Y."/>
        </authorList>
    </citation>
    <scope>NUCLEOTIDE SEQUENCE [LARGE SCALE GENOMIC DNA]</scope>
    <source>
        <strain evidence="2 3">NIES-3715</strain>
    </source>
</reference>
<sequence length="514" mass="57075">MLPLATLAFIPAPPSYGDVCTGALTDTMTHAISCADETGDMVVQRGFLDVCSPDTLMCDSANLLAISSSFSVFAITSQLQQLGEITFTATIVISFIQAALALYQYRSNPNGELIFPPGLTCGIESPSSLDKNILLNTSSSQSEKTNKSKWKVPSDPLQELQKLSSESDRLLEEQQKEPPNIYTRTLFKINRLMVLLLPWLFQQLNNILTRNSHMFHIFFIISLASAFDFWKPSPTQPSYNSNLSVMRNLNKGKQKVVVLGDSLAIGIGSVEIFDPNKNNTVPISKIEKLHHDKSSSKSDISPVFPQVFAQTLAKRLQQNVQWRSAGVDGGACDDIRTHLLDIIQEEASTGHPPDVIVVICGINDLKKSVSNPFKPQSTRAFRQSMEDLIAEIKEYAPNSQILFPALPVQMFHKNSVVNILPLSFFLDTIVGFWDSQKKWVSDLSKDVMYVGLTTREIMSWYQDGDDDEGNTLISADGVHPNKRCYAHWALTIGEKYCDSILKSRDEAASRITAS</sequence>
<evidence type="ECO:0000313" key="2">
    <source>
        <dbReference type="EMBL" id="GFH50053.1"/>
    </source>
</evidence>
<protein>
    <recommendedName>
        <fullName evidence="1">SGNH hydrolase-type esterase domain-containing protein</fullName>
    </recommendedName>
</protein>
<dbReference type="Gene3D" id="3.40.50.1110">
    <property type="entry name" value="SGNH hydrolase"/>
    <property type="match status" value="1"/>
</dbReference>
<dbReference type="Pfam" id="PF13472">
    <property type="entry name" value="Lipase_GDSL_2"/>
    <property type="match status" value="1"/>
</dbReference>
<dbReference type="PANTHER" id="PTHR30383">
    <property type="entry name" value="THIOESTERASE 1/PROTEASE 1/LYSOPHOSPHOLIPASE L1"/>
    <property type="match status" value="1"/>
</dbReference>
<keyword evidence="3" id="KW-1185">Reference proteome</keyword>
<dbReference type="GO" id="GO:0004622">
    <property type="term" value="F:phosphatidylcholine lysophospholipase activity"/>
    <property type="evidence" value="ECO:0007669"/>
    <property type="project" value="TreeGrafter"/>
</dbReference>
<dbReference type="InterPro" id="IPR013830">
    <property type="entry name" value="SGNH_hydro"/>
</dbReference>
<dbReference type="InterPro" id="IPR051532">
    <property type="entry name" value="Ester_Hydrolysis_Enzymes"/>
</dbReference>
<name>A0AAD3CQJ2_9STRA</name>
<feature type="domain" description="SGNH hydrolase-type esterase" evidence="1">
    <location>
        <begin position="259"/>
        <end position="486"/>
    </location>
</feature>
<proteinExistence type="predicted"/>
<accession>A0AAD3CQJ2</accession>